<protein>
    <submittedName>
        <fullName evidence="2">Uncharacterized protein</fullName>
    </submittedName>
</protein>
<evidence type="ECO:0000313" key="2">
    <source>
        <dbReference type="EMBL" id="SNS43150.1"/>
    </source>
</evidence>
<accession>A0A239EEF9</accession>
<name>A0A239EEF9_9NOCA</name>
<gene>
    <name evidence="2" type="ORF">SAMN05421642_102345</name>
</gene>
<evidence type="ECO:0000256" key="1">
    <source>
        <dbReference type="SAM" id="MobiDB-lite"/>
    </source>
</evidence>
<dbReference type="AlphaFoldDB" id="A0A239EEF9"/>
<proteinExistence type="predicted"/>
<evidence type="ECO:0000313" key="3">
    <source>
        <dbReference type="Proteomes" id="UP000198327"/>
    </source>
</evidence>
<organism evidence="2 3">
    <name type="scientific">Rhodococcoides kyotonense</name>
    <dbReference type="NCBI Taxonomy" id="398843"/>
    <lineage>
        <taxon>Bacteria</taxon>
        <taxon>Bacillati</taxon>
        <taxon>Actinomycetota</taxon>
        <taxon>Actinomycetes</taxon>
        <taxon>Mycobacteriales</taxon>
        <taxon>Nocardiaceae</taxon>
        <taxon>Rhodococcoides</taxon>
    </lineage>
</organism>
<reference evidence="3" key="1">
    <citation type="submission" date="2017-06" db="EMBL/GenBank/DDBJ databases">
        <authorList>
            <person name="Varghese N."/>
            <person name="Submissions S."/>
        </authorList>
    </citation>
    <scope>NUCLEOTIDE SEQUENCE [LARGE SCALE GENOMIC DNA]</scope>
    <source>
        <strain evidence="3">JCM 23211</strain>
    </source>
</reference>
<sequence length="47" mass="5302">MVDRPTPEAAAVLDMVRALCMALPDATERTSRGEPSWFVRKSERQPE</sequence>
<feature type="region of interest" description="Disordered" evidence="1">
    <location>
        <begin position="25"/>
        <end position="47"/>
    </location>
</feature>
<keyword evidence="3" id="KW-1185">Reference proteome</keyword>
<dbReference type="Proteomes" id="UP000198327">
    <property type="component" value="Unassembled WGS sequence"/>
</dbReference>
<dbReference type="RefSeq" id="WP_176444117.1">
    <property type="nucleotide sequence ID" value="NZ_FZOW01000002.1"/>
</dbReference>
<dbReference type="EMBL" id="FZOW01000002">
    <property type="protein sequence ID" value="SNS43150.1"/>
    <property type="molecule type" value="Genomic_DNA"/>
</dbReference>